<reference evidence="5" key="2">
    <citation type="submission" date="2015-01" db="EMBL/GenBank/DDBJ databases">
        <title>Evolutionary Origins and Diversification of the Mycorrhizal Mutualists.</title>
        <authorList>
            <consortium name="DOE Joint Genome Institute"/>
            <consortium name="Mycorrhizal Genomics Consortium"/>
            <person name="Kohler A."/>
            <person name="Kuo A."/>
            <person name="Nagy L.G."/>
            <person name="Floudas D."/>
            <person name="Copeland A."/>
            <person name="Barry K.W."/>
            <person name="Cichocki N."/>
            <person name="Veneault-Fourrey C."/>
            <person name="LaButti K."/>
            <person name="Lindquist E.A."/>
            <person name="Lipzen A."/>
            <person name="Lundell T."/>
            <person name="Morin E."/>
            <person name="Murat C."/>
            <person name="Riley R."/>
            <person name="Ohm R."/>
            <person name="Sun H."/>
            <person name="Tunlid A."/>
            <person name="Henrissat B."/>
            <person name="Grigoriev I.V."/>
            <person name="Hibbett D.S."/>
            <person name="Martin F."/>
        </authorList>
    </citation>
    <scope>NUCLEOTIDE SEQUENCE [LARGE SCALE GENOMIC DNA]</scope>
    <source>
        <strain evidence="5">h7</strain>
    </source>
</reference>
<feature type="region of interest" description="Disordered" evidence="2">
    <location>
        <begin position="1"/>
        <end position="24"/>
    </location>
</feature>
<evidence type="ECO:0000259" key="3">
    <source>
        <dbReference type="PROSITE" id="PS50172"/>
    </source>
</evidence>
<dbReference type="GO" id="GO:0033314">
    <property type="term" value="P:mitotic DNA replication checkpoint signaling"/>
    <property type="evidence" value="ECO:0007669"/>
    <property type="project" value="TreeGrafter"/>
</dbReference>
<dbReference type="EMBL" id="KN831786">
    <property type="protein sequence ID" value="KIM39312.1"/>
    <property type="molecule type" value="Genomic_DNA"/>
</dbReference>
<feature type="region of interest" description="Disordered" evidence="2">
    <location>
        <begin position="715"/>
        <end position="823"/>
    </location>
</feature>
<feature type="region of interest" description="Disordered" evidence="2">
    <location>
        <begin position="327"/>
        <end position="347"/>
    </location>
</feature>
<feature type="domain" description="BRCT" evidence="3">
    <location>
        <begin position="520"/>
        <end position="611"/>
    </location>
</feature>
<proteinExistence type="predicted"/>
<feature type="compositionally biased region" description="Basic and acidic residues" evidence="2">
    <location>
        <begin position="942"/>
        <end position="969"/>
    </location>
</feature>
<feature type="compositionally biased region" description="Basic and acidic residues" evidence="2">
    <location>
        <begin position="626"/>
        <end position="644"/>
    </location>
</feature>
<dbReference type="InterPro" id="IPR059215">
    <property type="entry name" value="BRCT2_TopBP1-like"/>
</dbReference>
<feature type="region of interest" description="Disordered" evidence="2">
    <location>
        <begin position="391"/>
        <end position="424"/>
    </location>
</feature>
<protein>
    <recommendedName>
        <fullName evidence="3">BRCT domain-containing protein</fullName>
    </recommendedName>
</protein>
<gene>
    <name evidence="4" type="ORF">M413DRAFT_29479</name>
</gene>
<feature type="compositionally biased region" description="Polar residues" evidence="2">
    <location>
        <begin position="905"/>
        <end position="915"/>
    </location>
</feature>
<dbReference type="InterPro" id="IPR001357">
    <property type="entry name" value="BRCT_dom"/>
</dbReference>
<reference evidence="4 5" key="1">
    <citation type="submission" date="2014-04" db="EMBL/GenBank/DDBJ databases">
        <authorList>
            <consortium name="DOE Joint Genome Institute"/>
            <person name="Kuo A."/>
            <person name="Gay G."/>
            <person name="Dore J."/>
            <person name="Kohler A."/>
            <person name="Nagy L.G."/>
            <person name="Floudas D."/>
            <person name="Copeland A."/>
            <person name="Barry K.W."/>
            <person name="Cichocki N."/>
            <person name="Veneault-Fourrey C."/>
            <person name="LaButti K."/>
            <person name="Lindquist E.A."/>
            <person name="Lipzen A."/>
            <person name="Lundell T."/>
            <person name="Morin E."/>
            <person name="Murat C."/>
            <person name="Sun H."/>
            <person name="Tunlid A."/>
            <person name="Henrissat B."/>
            <person name="Grigoriev I.V."/>
            <person name="Hibbett D.S."/>
            <person name="Martin F."/>
            <person name="Nordberg H.P."/>
            <person name="Cantor M.N."/>
            <person name="Hua S.X."/>
        </authorList>
    </citation>
    <scope>NUCLEOTIDE SEQUENCE [LARGE SCALE GENOMIC DNA]</scope>
    <source>
        <strain evidence="5">h7</strain>
    </source>
</reference>
<dbReference type="SMART" id="SM00292">
    <property type="entry name" value="BRCT"/>
    <property type="match status" value="4"/>
</dbReference>
<dbReference type="PANTHER" id="PTHR13561:SF20">
    <property type="entry name" value="DNA TOPOISOMERASE 2-BINDING PROTEIN 1"/>
    <property type="match status" value="1"/>
</dbReference>
<sequence>MRRRGNKSSKVPNVKLRPAEKGSYSRPIVESCWAQETQPGSDDTADFDLCPRPLKGVAICATGVPDKPTLFKQAVELGATCSPAFTDRVTHLVAVDHGGAKYMCALERKIPIVRPSWITENYQIWLRGDDVDVLKSVEKHRLPIFSSVIVCPSGITDITRRTQISKFVTAHDGQYLKNLERPVKVTHLLCSGDEETDKMRYAEKFNSRGEAKIHLVWEEWFWDSLDFGGRFDEATYQVRRPRPERKTPPEAANSPPPPSSDIPSEHDEIPSSSVAKPRRPQTNDDDPEEEPAFVNVLPKVTLQLWSSLLDRRGYQVADGEVILSPSKADAAKNPEPEEVPTSPTGMKFGAARSVLSSFRRANSFAPAVEPKNVSEPSKQLPFRRASTSMAAFGNNTGKAGPSKVAGDPSRDTSPGDELSGSSKSSPAVRIFLGMKLRVLGEMKNPNVRNAILQLGGTISADEDEDVDFIVVRLVSGSKFYRDEEDPAVRAKYRTECWLEQCMFDERVCSPDEQVTFLPLVIQTPVPGAESVILAISGFSQSEKYGLQRLFRALGITLAPVFTRRSTYLLCPSGTGQKFDKAHEWDIPVVGLQWLSAITTSGLIPPADDFVVSGPIASPVLGDKNVRKDSKGKGKAVDNGKDRAASFDMDVDPDNRMNDITNNNNPLNCQLPPNLLPKVSPAKKVKSVERQATTIIPNLGDPETIAFGKPNHTLGGSSFAIHPSSIPSPTRSLISPATPIAERSLRDSFSSRSSTKNSFVIDNNNAGPSSSSHRQQPQQRQPSIPHLEGSEPQAQGRALGRVPSSTSPSPMKVPPRTGSRLSLSPIKIDHEATKALQESITSLLGKRPSPDADADEPGAARTRGTTGAVDVAGADMPQRKKGKRARPQRTKPQSRQPSDAKIAESETLSRSTSKQRIANARSAGAAGFGGASDAVNPFESYADDIHAGKSQQEESMRVMYEDPGQQEEKKRLMRLLKGQNGDEESMGTSITLSGSERRTRRSTRIAGF</sequence>
<dbReference type="Pfam" id="PF12738">
    <property type="entry name" value="PTCB-BRCT"/>
    <property type="match status" value="2"/>
</dbReference>
<dbReference type="AlphaFoldDB" id="A0A0C2YE61"/>
<accession>A0A0C2YE61</accession>
<dbReference type="PROSITE" id="PS50172">
    <property type="entry name" value="BRCT"/>
    <property type="match status" value="4"/>
</dbReference>
<feature type="domain" description="BRCT" evidence="3">
    <location>
        <begin position="140"/>
        <end position="238"/>
    </location>
</feature>
<keyword evidence="1" id="KW-0677">Repeat</keyword>
<feature type="domain" description="BRCT" evidence="3">
    <location>
        <begin position="49"/>
        <end position="123"/>
    </location>
</feature>
<evidence type="ECO:0000313" key="4">
    <source>
        <dbReference type="EMBL" id="KIM39312.1"/>
    </source>
</evidence>
<dbReference type="Proteomes" id="UP000053424">
    <property type="component" value="Unassembled WGS sequence"/>
</dbReference>
<dbReference type="GO" id="GO:0006270">
    <property type="term" value="P:DNA replication initiation"/>
    <property type="evidence" value="ECO:0007669"/>
    <property type="project" value="TreeGrafter"/>
</dbReference>
<dbReference type="PANTHER" id="PTHR13561">
    <property type="entry name" value="DNA REPLICATION REGULATOR DPB11-RELATED"/>
    <property type="match status" value="1"/>
</dbReference>
<feature type="domain" description="BRCT" evidence="3">
    <location>
        <begin position="426"/>
        <end position="515"/>
    </location>
</feature>
<name>A0A0C2YE61_HEBCY</name>
<organism evidence="4 5">
    <name type="scientific">Hebeloma cylindrosporum</name>
    <dbReference type="NCBI Taxonomy" id="76867"/>
    <lineage>
        <taxon>Eukaryota</taxon>
        <taxon>Fungi</taxon>
        <taxon>Dikarya</taxon>
        <taxon>Basidiomycota</taxon>
        <taxon>Agaricomycotina</taxon>
        <taxon>Agaricomycetes</taxon>
        <taxon>Agaricomycetidae</taxon>
        <taxon>Agaricales</taxon>
        <taxon>Agaricineae</taxon>
        <taxon>Hymenogastraceae</taxon>
        <taxon>Hebeloma</taxon>
    </lineage>
</organism>
<dbReference type="STRING" id="686832.A0A0C2YE61"/>
<feature type="compositionally biased region" description="Basic residues" evidence="2">
    <location>
        <begin position="997"/>
        <end position="1007"/>
    </location>
</feature>
<feature type="compositionally biased region" description="Basic residues" evidence="2">
    <location>
        <begin position="878"/>
        <end position="888"/>
    </location>
</feature>
<evidence type="ECO:0000256" key="1">
    <source>
        <dbReference type="ARBA" id="ARBA00022737"/>
    </source>
</evidence>
<evidence type="ECO:0000313" key="5">
    <source>
        <dbReference type="Proteomes" id="UP000053424"/>
    </source>
</evidence>
<feature type="region of interest" description="Disordered" evidence="2">
    <location>
        <begin position="626"/>
        <end position="653"/>
    </location>
</feature>
<feature type="compositionally biased region" description="Low complexity" evidence="2">
    <location>
        <begin position="767"/>
        <end position="785"/>
    </location>
</feature>
<dbReference type="GO" id="GO:0007095">
    <property type="term" value="P:mitotic G2 DNA damage checkpoint signaling"/>
    <property type="evidence" value="ECO:0007669"/>
    <property type="project" value="TreeGrafter"/>
</dbReference>
<dbReference type="InterPro" id="IPR036420">
    <property type="entry name" value="BRCT_dom_sf"/>
</dbReference>
<dbReference type="Gene3D" id="3.40.50.10190">
    <property type="entry name" value="BRCT domain"/>
    <property type="match status" value="4"/>
</dbReference>
<dbReference type="HOGENOM" id="CLU_007843_0_0_1"/>
<dbReference type="SUPFAM" id="SSF52113">
    <property type="entry name" value="BRCT domain"/>
    <property type="match status" value="3"/>
</dbReference>
<feature type="region of interest" description="Disordered" evidence="2">
    <location>
        <begin position="840"/>
        <end position="1007"/>
    </location>
</feature>
<feature type="compositionally biased region" description="Low complexity" evidence="2">
    <location>
        <begin position="746"/>
        <end position="757"/>
    </location>
</feature>
<feature type="compositionally biased region" description="Polar residues" evidence="2">
    <location>
        <begin position="724"/>
        <end position="734"/>
    </location>
</feature>
<keyword evidence="5" id="KW-1185">Reference proteome</keyword>
<feature type="region of interest" description="Disordered" evidence="2">
    <location>
        <begin position="238"/>
        <end position="294"/>
    </location>
</feature>
<dbReference type="CDD" id="cd17731">
    <property type="entry name" value="BRCT_TopBP1_rpt2_like"/>
    <property type="match status" value="1"/>
</dbReference>
<evidence type="ECO:0000256" key="2">
    <source>
        <dbReference type="SAM" id="MobiDB-lite"/>
    </source>
</evidence>
<dbReference type="OrthoDB" id="251770at2759"/>